<evidence type="ECO:0000256" key="1">
    <source>
        <dbReference type="ARBA" id="ARBA00022679"/>
    </source>
</evidence>
<dbReference type="SUPFAM" id="SSF55729">
    <property type="entry name" value="Acyl-CoA N-acyltransferases (Nat)"/>
    <property type="match status" value="1"/>
</dbReference>
<gene>
    <name evidence="4" type="ORF">IV454_07090</name>
</gene>
<keyword evidence="2" id="KW-0012">Acyltransferase</keyword>
<evidence type="ECO:0000259" key="3">
    <source>
        <dbReference type="PROSITE" id="PS51186"/>
    </source>
</evidence>
<dbReference type="Gene3D" id="3.40.630.30">
    <property type="match status" value="1"/>
</dbReference>
<evidence type="ECO:0000256" key="2">
    <source>
        <dbReference type="ARBA" id="ARBA00023315"/>
    </source>
</evidence>
<organism evidence="4 5">
    <name type="scientific">Massilia antarctica</name>
    <dbReference type="NCBI Taxonomy" id="2765360"/>
    <lineage>
        <taxon>Bacteria</taxon>
        <taxon>Pseudomonadati</taxon>
        <taxon>Pseudomonadota</taxon>
        <taxon>Betaproteobacteria</taxon>
        <taxon>Burkholderiales</taxon>
        <taxon>Oxalobacteraceae</taxon>
        <taxon>Telluria group</taxon>
        <taxon>Massilia</taxon>
    </lineage>
</organism>
<sequence length="184" mass="19848">MAGEAIIRAAASEDLDAFFAYLNDHLRDNGSGATALFMPMARTASRFGPERESAFRSATTTALGQPGWRRLWLAVDAQGGIAGHVDLRARPEGASTHRALLGMGVHRDARKQGLGARLIDVAAAWAGGEAELDWIDLEVLSVNVPARQLYARCGFVQTGEIADMFRIDGEALAYTFMSRKVGKL</sequence>
<dbReference type="InterPro" id="IPR016181">
    <property type="entry name" value="Acyl_CoA_acyltransferase"/>
</dbReference>
<dbReference type="InterPro" id="IPR000182">
    <property type="entry name" value="GNAT_dom"/>
</dbReference>
<dbReference type="RefSeq" id="WP_206090888.1">
    <property type="nucleotide sequence ID" value="NZ_CP065053.1"/>
</dbReference>
<proteinExistence type="predicted"/>
<dbReference type="PANTHER" id="PTHR43877">
    <property type="entry name" value="AMINOALKYLPHOSPHONATE N-ACETYLTRANSFERASE-RELATED-RELATED"/>
    <property type="match status" value="1"/>
</dbReference>
<evidence type="ECO:0000313" key="5">
    <source>
        <dbReference type="Proteomes" id="UP000662888"/>
    </source>
</evidence>
<protein>
    <submittedName>
        <fullName evidence="4">GNAT family N-acetyltransferase</fullName>
    </submittedName>
</protein>
<dbReference type="Pfam" id="PF00583">
    <property type="entry name" value="Acetyltransf_1"/>
    <property type="match status" value="1"/>
</dbReference>
<dbReference type="PROSITE" id="PS51186">
    <property type="entry name" value="GNAT"/>
    <property type="match status" value="1"/>
</dbReference>
<dbReference type="EMBL" id="CP065053">
    <property type="protein sequence ID" value="QPI51282.1"/>
    <property type="molecule type" value="Genomic_DNA"/>
</dbReference>
<dbReference type="Proteomes" id="UP000662888">
    <property type="component" value="Chromosome"/>
</dbReference>
<reference evidence="4 5" key="1">
    <citation type="submission" date="2020-11" db="EMBL/GenBank/DDBJ databases">
        <authorList>
            <person name="Sun Q."/>
        </authorList>
    </citation>
    <scope>NUCLEOTIDE SEQUENCE [LARGE SCALE GENOMIC DNA]</scope>
    <source>
        <strain evidence="4 5">P8398</strain>
    </source>
</reference>
<dbReference type="PANTHER" id="PTHR43877:SF2">
    <property type="entry name" value="AMINOALKYLPHOSPHONATE N-ACETYLTRANSFERASE-RELATED"/>
    <property type="match status" value="1"/>
</dbReference>
<accession>A0AA48WF88</accession>
<dbReference type="InterPro" id="IPR050832">
    <property type="entry name" value="Bact_Acetyltransf"/>
</dbReference>
<keyword evidence="5" id="KW-1185">Reference proteome</keyword>
<keyword evidence="1" id="KW-0808">Transferase</keyword>
<name>A0AA48WF88_9BURK</name>
<evidence type="ECO:0000313" key="4">
    <source>
        <dbReference type="EMBL" id="QPI51282.1"/>
    </source>
</evidence>
<feature type="domain" description="N-acetyltransferase" evidence="3">
    <location>
        <begin position="5"/>
        <end position="182"/>
    </location>
</feature>